<dbReference type="OrthoDB" id="445556at2759"/>
<evidence type="ECO:0000256" key="2">
    <source>
        <dbReference type="ARBA" id="ARBA00006169"/>
    </source>
</evidence>
<feature type="region of interest" description="Disordered" evidence="6">
    <location>
        <begin position="49"/>
        <end position="75"/>
    </location>
</feature>
<dbReference type="AlphaFoldDB" id="A0A8E2F9Z2"/>
<keyword evidence="10" id="KW-1185">Reference proteome</keyword>
<dbReference type="PROSITE" id="PS51074">
    <property type="entry name" value="DPH_MB"/>
    <property type="match status" value="1"/>
</dbReference>
<dbReference type="InterPro" id="IPR036671">
    <property type="entry name" value="DPH_MB_sf"/>
</dbReference>
<keyword evidence="4" id="KW-0479">Metal-binding</keyword>
<gene>
    <name evidence="9" type="ORF">AOQ84DRAFT_283697</name>
</gene>
<evidence type="ECO:0000256" key="5">
    <source>
        <dbReference type="ARBA" id="ARBA00023004"/>
    </source>
</evidence>
<evidence type="ECO:0000256" key="4">
    <source>
        <dbReference type="ARBA" id="ARBA00022723"/>
    </source>
</evidence>
<dbReference type="GO" id="GO:0046872">
    <property type="term" value="F:metal ion binding"/>
    <property type="evidence" value="ECO:0007669"/>
    <property type="project" value="UniProtKB-KW"/>
</dbReference>
<feature type="domain" description="J" evidence="7">
    <location>
        <begin position="6"/>
        <end position="101"/>
    </location>
</feature>
<comment type="similarity">
    <text evidence="2">Belongs to the DPH4 family.</text>
</comment>
<keyword evidence="5" id="KW-0408">Iron</keyword>
<dbReference type="InterPro" id="IPR036869">
    <property type="entry name" value="J_dom_sf"/>
</dbReference>
<evidence type="ECO:0000256" key="6">
    <source>
        <dbReference type="SAM" id="MobiDB-lite"/>
    </source>
</evidence>
<feature type="region of interest" description="Disordered" evidence="6">
    <location>
        <begin position="1"/>
        <end position="34"/>
    </location>
</feature>
<dbReference type="SUPFAM" id="SSF46565">
    <property type="entry name" value="Chaperone J-domain"/>
    <property type="match status" value="1"/>
</dbReference>
<evidence type="ECO:0000259" key="8">
    <source>
        <dbReference type="PROSITE" id="PS51074"/>
    </source>
</evidence>
<dbReference type="GO" id="GO:0017183">
    <property type="term" value="P:protein histidyl modification to diphthamide"/>
    <property type="evidence" value="ECO:0007669"/>
    <property type="project" value="UniProtKB-UniPathway"/>
</dbReference>
<dbReference type="InterPro" id="IPR001623">
    <property type="entry name" value="DnaJ_domain"/>
</dbReference>
<evidence type="ECO:0000256" key="1">
    <source>
        <dbReference type="ARBA" id="ARBA00003474"/>
    </source>
</evidence>
<dbReference type="CDD" id="cd06257">
    <property type="entry name" value="DnaJ"/>
    <property type="match status" value="1"/>
</dbReference>
<evidence type="ECO:0000256" key="3">
    <source>
        <dbReference type="ARBA" id="ARBA00021797"/>
    </source>
</evidence>
<dbReference type="Proteomes" id="UP000250140">
    <property type="component" value="Unassembled WGS sequence"/>
</dbReference>
<protein>
    <recommendedName>
        <fullName evidence="3">Diphthamide biosynthesis protein 4</fullName>
    </recommendedName>
</protein>
<sequence length="207" mass="21578">MPPPQNHYATLGLPTPSRSVLLSSAAPTSAPSPRELKAAYRAALLRWHPDKAKGARNRPGTGLGPGTGDANALPGPSIDAITTAYRVLSSPPARRAFEKTLLSALSAHSATTANANDPDAATAPHTGLELVDLDDLAYELAPTGEALWTRACRCGEARGFVVHERELVAEEEAGGREVLVGCVGCSLWLRVQFGVVGESEEDGYGGG</sequence>
<dbReference type="Gene3D" id="3.10.660.10">
    <property type="entry name" value="DPH Zinc finger"/>
    <property type="match status" value="1"/>
</dbReference>
<dbReference type="PROSITE" id="PS50076">
    <property type="entry name" value="DNAJ_2"/>
    <property type="match status" value="1"/>
</dbReference>
<comment type="function">
    <text evidence="1">Required for the first step of diphthamide biosynthesis, the transfer of 3-amino-3-carboxypropyl from S-adenosyl-L-methionine to a histidine residue. Diphthamide is a post-translational modification of histidine which occurs in elongation factor 2.</text>
</comment>
<dbReference type="EMBL" id="KV748776">
    <property type="protein sequence ID" value="OCL13161.1"/>
    <property type="molecule type" value="Genomic_DNA"/>
</dbReference>
<evidence type="ECO:0000313" key="9">
    <source>
        <dbReference type="EMBL" id="OCL13161.1"/>
    </source>
</evidence>
<evidence type="ECO:0000313" key="10">
    <source>
        <dbReference type="Proteomes" id="UP000250140"/>
    </source>
</evidence>
<reference evidence="9 10" key="1">
    <citation type="journal article" date="2016" name="Nat. Commun.">
        <title>Ectomycorrhizal ecology is imprinted in the genome of the dominant symbiotic fungus Cenococcum geophilum.</title>
        <authorList>
            <consortium name="DOE Joint Genome Institute"/>
            <person name="Peter M."/>
            <person name="Kohler A."/>
            <person name="Ohm R.A."/>
            <person name="Kuo A."/>
            <person name="Krutzmann J."/>
            <person name="Morin E."/>
            <person name="Arend M."/>
            <person name="Barry K.W."/>
            <person name="Binder M."/>
            <person name="Choi C."/>
            <person name="Clum A."/>
            <person name="Copeland A."/>
            <person name="Grisel N."/>
            <person name="Haridas S."/>
            <person name="Kipfer T."/>
            <person name="LaButti K."/>
            <person name="Lindquist E."/>
            <person name="Lipzen A."/>
            <person name="Maire R."/>
            <person name="Meier B."/>
            <person name="Mihaltcheva S."/>
            <person name="Molinier V."/>
            <person name="Murat C."/>
            <person name="Poggeler S."/>
            <person name="Quandt C.A."/>
            <person name="Sperisen C."/>
            <person name="Tritt A."/>
            <person name="Tisserant E."/>
            <person name="Crous P.W."/>
            <person name="Henrissat B."/>
            <person name="Nehls U."/>
            <person name="Egli S."/>
            <person name="Spatafora J.W."/>
            <person name="Grigoriev I.V."/>
            <person name="Martin F.M."/>
        </authorList>
    </citation>
    <scope>NUCLEOTIDE SEQUENCE [LARGE SCALE GENOMIC DNA]</scope>
    <source>
        <strain evidence="9 10">CBS 207.34</strain>
    </source>
</reference>
<feature type="compositionally biased region" description="Low complexity" evidence="6">
    <location>
        <begin position="23"/>
        <end position="33"/>
    </location>
</feature>
<dbReference type="Pfam" id="PF05207">
    <property type="entry name" value="Zn_ribbon_CSL"/>
    <property type="match status" value="1"/>
</dbReference>
<accession>A0A8E2F9Z2</accession>
<dbReference type="InterPro" id="IPR007872">
    <property type="entry name" value="DPH_MB_dom"/>
</dbReference>
<feature type="domain" description="DPH-type MB" evidence="8">
    <location>
        <begin position="127"/>
        <end position="194"/>
    </location>
</feature>
<evidence type="ECO:0000259" key="7">
    <source>
        <dbReference type="PROSITE" id="PS50076"/>
    </source>
</evidence>
<dbReference type="UniPathway" id="UPA00559"/>
<proteinExistence type="inferred from homology"/>
<organism evidence="9 10">
    <name type="scientific">Glonium stellatum</name>
    <dbReference type="NCBI Taxonomy" id="574774"/>
    <lineage>
        <taxon>Eukaryota</taxon>
        <taxon>Fungi</taxon>
        <taxon>Dikarya</taxon>
        <taxon>Ascomycota</taxon>
        <taxon>Pezizomycotina</taxon>
        <taxon>Dothideomycetes</taxon>
        <taxon>Pleosporomycetidae</taxon>
        <taxon>Gloniales</taxon>
        <taxon>Gloniaceae</taxon>
        <taxon>Glonium</taxon>
    </lineage>
</organism>
<dbReference type="Gene3D" id="1.10.287.110">
    <property type="entry name" value="DnaJ domain"/>
    <property type="match status" value="1"/>
</dbReference>
<dbReference type="SUPFAM" id="SSF144217">
    <property type="entry name" value="CSL zinc finger"/>
    <property type="match status" value="1"/>
</dbReference>
<name>A0A8E2F9Z2_9PEZI</name>